<gene>
    <name evidence="1" type="ORF">PHMEG_00034279</name>
</gene>
<reference evidence="2" key="1">
    <citation type="submission" date="2017-03" db="EMBL/GenBank/DDBJ databases">
        <title>Phytopthora megakarya and P. palmivora, two closely related causual agents of cacao black pod achieved similar genome size and gene model numbers by different mechanisms.</title>
        <authorList>
            <person name="Ali S."/>
            <person name="Shao J."/>
            <person name="Larry D.J."/>
            <person name="Kronmiller B."/>
            <person name="Shen D."/>
            <person name="Strem M.D."/>
            <person name="Melnick R.L."/>
            <person name="Guiltinan M.J."/>
            <person name="Tyler B.M."/>
            <person name="Meinhardt L.W."/>
            <person name="Bailey B.A."/>
        </authorList>
    </citation>
    <scope>NUCLEOTIDE SEQUENCE [LARGE SCALE GENOMIC DNA]</scope>
    <source>
        <strain evidence="2">zdho120</strain>
    </source>
</reference>
<dbReference type="OrthoDB" id="128294at2759"/>
<organism evidence="1 2">
    <name type="scientific">Phytophthora megakarya</name>
    <dbReference type="NCBI Taxonomy" id="4795"/>
    <lineage>
        <taxon>Eukaryota</taxon>
        <taxon>Sar</taxon>
        <taxon>Stramenopiles</taxon>
        <taxon>Oomycota</taxon>
        <taxon>Peronosporomycetes</taxon>
        <taxon>Peronosporales</taxon>
        <taxon>Peronosporaceae</taxon>
        <taxon>Phytophthora</taxon>
    </lineage>
</organism>
<evidence type="ECO:0000313" key="2">
    <source>
        <dbReference type="Proteomes" id="UP000198211"/>
    </source>
</evidence>
<dbReference type="EMBL" id="NBNE01012646">
    <property type="protein sequence ID" value="OWY95657.1"/>
    <property type="molecule type" value="Genomic_DNA"/>
</dbReference>
<dbReference type="Proteomes" id="UP000198211">
    <property type="component" value="Unassembled WGS sequence"/>
</dbReference>
<accession>A0A225URD7</accession>
<proteinExistence type="predicted"/>
<sequence>MSKRFESVLHSVKRSDITCSEEEWQGSMASNLKQINRGDLYAPSNTFSEGGGGDVRIVSTSQLEGFHSALKKVLARSVSVDVGLRVLDFFILQHNLKIGTKFGRNPPLQHADIITLTRTAALCRGVLPDSPQLEFANELISKPLQMPKYRSATSLDFGFVQWKLIAC</sequence>
<protein>
    <submittedName>
        <fullName evidence="1">Uncharacterized protein</fullName>
    </submittedName>
</protein>
<dbReference type="AlphaFoldDB" id="A0A225URD7"/>
<keyword evidence="2" id="KW-1185">Reference proteome</keyword>
<comment type="caution">
    <text evidence="1">The sequence shown here is derived from an EMBL/GenBank/DDBJ whole genome shotgun (WGS) entry which is preliminary data.</text>
</comment>
<evidence type="ECO:0000313" key="1">
    <source>
        <dbReference type="EMBL" id="OWY95657.1"/>
    </source>
</evidence>
<name>A0A225URD7_9STRA</name>